<dbReference type="InterPro" id="IPR052287">
    <property type="entry name" value="NHEJ_factor"/>
</dbReference>
<dbReference type="InterPro" id="IPR015381">
    <property type="entry name" value="XLF-like_N"/>
</dbReference>
<keyword evidence="5" id="KW-0539">Nucleus</keyword>
<dbReference type="GO" id="GO:0032807">
    <property type="term" value="C:DNA ligase IV complex"/>
    <property type="evidence" value="ECO:0007669"/>
    <property type="project" value="TreeGrafter"/>
</dbReference>
<keyword evidence="2" id="KW-0227">DNA damage</keyword>
<keyword evidence="3" id="KW-0238">DNA-binding</keyword>
<dbReference type="CDD" id="cd22285">
    <property type="entry name" value="HD_XLF_N"/>
    <property type="match status" value="1"/>
</dbReference>
<evidence type="ECO:0000256" key="8">
    <source>
        <dbReference type="SAM" id="Coils"/>
    </source>
</evidence>
<keyword evidence="8" id="KW-0175">Coiled coil</keyword>
<comment type="subcellular location">
    <subcellularLocation>
        <location evidence="1">Nucleus</location>
    </subcellularLocation>
</comment>
<evidence type="ECO:0000256" key="6">
    <source>
        <dbReference type="ARBA" id="ARBA00025747"/>
    </source>
</evidence>
<dbReference type="Proteomes" id="UP000439903">
    <property type="component" value="Unassembled WGS sequence"/>
</dbReference>
<dbReference type="Pfam" id="PF09302">
    <property type="entry name" value="XLF"/>
    <property type="match status" value="1"/>
</dbReference>
<evidence type="ECO:0000313" key="11">
    <source>
        <dbReference type="Proteomes" id="UP000439903"/>
    </source>
</evidence>
<accession>A0A8H3WX32</accession>
<dbReference type="AlphaFoldDB" id="A0A8H3WX32"/>
<feature type="domain" description="XLF-like N-terminal" evidence="9">
    <location>
        <begin position="19"/>
        <end position="133"/>
    </location>
</feature>
<evidence type="ECO:0000256" key="5">
    <source>
        <dbReference type="ARBA" id="ARBA00023242"/>
    </source>
</evidence>
<reference evidence="10 11" key="1">
    <citation type="journal article" date="2019" name="Environ. Microbiol.">
        <title>At the nexus of three kingdoms: the genome of the mycorrhizal fungus Gigaspora margarita provides insights into plant, endobacterial and fungal interactions.</title>
        <authorList>
            <person name="Venice F."/>
            <person name="Ghignone S."/>
            <person name="Salvioli di Fossalunga A."/>
            <person name="Amselem J."/>
            <person name="Novero M."/>
            <person name="Xianan X."/>
            <person name="Sedzielewska Toro K."/>
            <person name="Morin E."/>
            <person name="Lipzen A."/>
            <person name="Grigoriev I.V."/>
            <person name="Henrissat B."/>
            <person name="Martin F.M."/>
            <person name="Bonfante P."/>
        </authorList>
    </citation>
    <scope>NUCLEOTIDE SEQUENCE [LARGE SCALE GENOMIC DNA]</scope>
    <source>
        <strain evidence="10 11">BEG34</strain>
    </source>
</reference>
<evidence type="ECO:0000256" key="2">
    <source>
        <dbReference type="ARBA" id="ARBA00022763"/>
    </source>
</evidence>
<evidence type="ECO:0000256" key="7">
    <source>
        <dbReference type="ARBA" id="ARBA00044529"/>
    </source>
</evidence>
<dbReference type="PANTHER" id="PTHR32235:SF1">
    <property type="entry name" value="NON-HOMOLOGOUS END-JOINING FACTOR 1"/>
    <property type="match status" value="1"/>
</dbReference>
<comment type="similarity">
    <text evidence="6">Belongs to the XRCC4-XLF family. XLF subfamily.</text>
</comment>
<dbReference type="Gene3D" id="2.170.210.10">
    <property type="entry name" value="DNA double-strand break repair and VJ recombination XRCC4, N-terminal"/>
    <property type="match status" value="1"/>
</dbReference>
<evidence type="ECO:0000256" key="3">
    <source>
        <dbReference type="ARBA" id="ARBA00023125"/>
    </source>
</evidence>
<gene>
    <name evidence="10" type="ORF">F8M41_013427</name>
</gene>
<evidence type="ECO:0000256" key="1">
    <source>
        <dbReference type="ARBA" id="ARBA00004123"/>
    </source>
</evidence>
<evidence type="ECO:0000259" key="9">
    <source>
        <dbReference type="Pfam" id="PF09302"/>
    </source>
</evidence>
<dbReference type="GO" id="GO:0045027">
    <property type="term" value="F:DNA end binding"/>
    <property type="evidence" value="ECO:0007669"/>
    <property type="project" value="TreeGrafter"/>
</dbReference>
<dbReference type="PANTHER" id="PTHR32235">
    <property type="entry name" value="NON-HOMOLOGOUS END-JOINING FACTOR 1"/>
    <property type="match status" value="1"/>
</dbReference>
<dbReference type="InterPro" id="IPR038051">
    <property type="entry name" value="XRCC4-like_N_sf"/>
</dbReference>
<proteinExistence type="inferred from homology"/>
<dbReference type="EMBL" id="WTPW01002721">
    <property type="protein sequence ID" value="KAF0369734.1"/>
    <property type="molecule type" value="Genomic_DNA"/>
</dbReference>
<comment type="caution">
    <text evidence="10">The sequence shown here is derived from an EMBL/GenBank/DDBJ whole genome shotgun (WGS) entry which is preliminary data.</text>
</comment>
<protein>
    <recommendedName>
        <fullName evidence="7">Non-homologous end-joining factor 1</fullName>
    </recommendedName>
</protein>
<evidence type="ECO:0000256" key="4">
    <source>
        <dbReference type="ARBA" id="ARBA00023204"/>
    </source>
</evidence>
<dbReference type="OrthoDB" id="2155935at2759"/>
<dbReference type="GO" id="GO:0006303">
    <property type="term" value="P:double-strand break repair via nonhomologous end joining"/>
    <property type="evidence" value="ECO:0007669"/>
    <property type="project" value="UniProtKB-ARBA"/>
</dbReference>
<evidence type="ECO:0000313" key="10">
    <source>
        <dbReference type="EMBL" id="KAF0369734.1"/>
    </source>
</evidence>
<organism evidence="10 11">
    <name type="scientific">Gigaspora margarita</name>
    <dbReference type="NCBI Taxonomy" id="4874"/>
    <lineage>
        <taxon>Eukaryota</taxon>
        <taxon>Fungi</taxon>
        <taxon>Fungi incertae sedis</taxon>
        <taxon>Mucoromycota</taxon>
        <taxon>Glomeromycotina</taxon>
        <taxon>Glomeromycetes</taxon>
        <taxon>Diversisporales</taxon>
        <taxon>Gigasporaceae</taxon>
        <taxon>Gigaspora</taxon>
    </lineage>
</organism>
<sequence>MLFTYNHSVELSSEDWGIFKINDNVESKSGEKTYLIKSIFKNDFYLVLVTDLRRVWFEELRGIAIITRAKEIETGLDTTDEFQLPNLLTLLSELLKGQKQDSTYDAELIKDKFNLKTSINLGLASLRWLFSCEMISLSQETENLGINVLDGQSVLYQHFILPMMHIVLEYRERVNILETMIKDKENEVSEVLELLDKAKSSNYDRKHKTEPFDQERLDQITKNKIIYPIDHPNRIFSDPKTRLFFKNASVKSISCPFMDQDVNQLADLDSSFFSTKRIQSPSVPSNTQANSSIDVGQTSILDTDDLAAWELVESSQSTLQCETSDIKMDSEFKEIDLSERELEKREQLKVMIKKDGMKRRKKKVW</sequence>
<feature type="coiled-coil region" evidence="8">
    <location>
        <begin position="167"/>
        <end position="201"/>
    </location>
</feature>
<keyword evidence="4" id="KW-0234">DNA repair</keyword>
<keyword evidence="11" id="KW-1185">Reference proteome</keyword>
<name>A0A8H3WX32_GIGMA</name>